<protein>
    <recommendedName>
        <fullName evidence="3">K Homology domain-containing protein</fullName>
    </recommendedName>
</protein>
<keyword evidence="2" id="KW-1185">Reference proteome</keyword>
<sequence>MDPLGDEIFVSIDAIIMEAKQGRVPENLQMKLLQILSFLKVHGKRLEIVSRERIESLYEAFNVFNSMLMNNTAENNGRHLLNELLELREKRWKIHENDQDFNLNELEVFDKKNLMNKDNKSISNEKNGTLPQIVQNKDMEKIPKTFNECKAICKTSCSLANRSVAISYQENMPMKKELSIVEKKYTKFVSNDGRNMKIINWNNVVKFIESLYLQQHEPFLSLEEEKIFQNVIKIMNNNANRMDVSSQTIIDMLNTFIRDLLVKKTTIFNSNLHNEMKTFLEKQYFCKGYNMDRALLMLNGSGQKGSEVSIRTTTFSTKCRDPSVIFLNEKTKATQIKKFSLYREQGNDGSGFGVELSEIFTANVSEESETVSQPVFCRKIAVDKSLCKILIGIKGRLLKILEHLATCKIILKPVVRGLNFQEILIFGFTEDVVYVADKLIHIVMEFSIKLPKNENYSFKQIEKHNFQAANWYFEYPVNLNEQLLGNVSSSEDLTKMQQVIKHALDNLYYCKEFLLNGNMPENDGIFKKKKRIHFRLIVCSDQEKGTDEFNNYELAICEKAVMKKDVSCEMLKNTSNQHVFSALEAHYEAIRVYRRTEWMLKEISLDTLRKFIDIDGIALHFIESMAHVTLKFNKKNTAADNCGSEKFLLLIVSNRRKWLTCASKIIDVIENGNLSFALFLRPDGEQMIKNIVKVQTRMGCILNEIRDLQKSEINFLMKWNAFYYMKRNKNILEKEENLNIEDGFIPVHCLHGNETIVEDAVEKIDEEELHNAIYLWKIQKLKQTLLKIQSEALPKVLRS</sequence>
<gene>
    <name evidence="1" type="ORF">T07_2818</name>
</gene>
<reference evidence="1 2" key="1">
    <citation type="submission" date="2015-01" db="EMBL/GenBank/DDBJ databases">
        <title>Evolution of Trichinella species and genotypes.</title>
        <authorList>
            <person name="Korhonen P.K."/>
            <person name="Edoardo P."/>
            <person name="Giuseppe L.R."/>
            <person name="Gasser R.B."/>
        </authorList>
    </citation>
    <scope>NUCLEOTIDE SEQUENCE [LARGE SCALE GENOMIC DNA]</scope>
    <source>
        <strain evidence="1">ISS37</strain>
    </source>
</reference>
<dbReference type="InterPro" id="IPR036612">
    <property type="entry name" value="KH_dom_type_1_sf"/>
</dbReference>
<proteinExistence type="predicted"/>
<evidence type="ECO:0000313" key="2">
    <source>
        <dbReference type="Proteomes" id="UP000054630"/>
    </source>
</evidence>
<evidence type="ECO:0000313" key="1">
    <source>
        <dbReference type="EMBL" id="KRX23316.1"/>
    </source>
</evidence>
<comment type="caution">
    <text evidence="1">The sequence shown here is derived from an EMBL/GenBank/DDBJ whole genome shotgun (WGS) entry which is preliminary data.</text>
</comment>
<dbReference type="OrthoDB" id="5917799at2759"/>
<accession>A0A0V0S9A5</accession>
<dbReference type="Proteomes" id="UP000054630">
    <property type="component" value="Unassembled WGS sequence"/>
</dbReference>
<dbReference type="CDD" id="cd00105">
    <property type="entry name" value="KH-I"/>
    <property type="match status" value="1"/>
</dbReference>
<dbReference type="AlphaFoldDB" id="A0A0V0S9A5"/>
<dbReference type="GO" id="GO:0003723">
    <property type="term" value="F:RNA binding"/>
    <property type="evidence" value="ECO:0007669"/>
    <property type="project" value="InterPro"/>
</dbReference>
<dbReference type="EMBL" id="JYDL01000025">
    <property type="protein sequence ID" value="KRX23316.1"/>
    <property type="molecule type" value="Genomic_DNA"/>
</dbReference>
<name>A0A0V0S9A5_9BILA</name>
<organism evidence="1 2">
    <name type="scientific">Trichinella nelsoni</name>
    <dbReference type="NCBI Taxonomy" id="6336"/>
    <lineage>
        <taxon>Eukaryota</taxon>
        <taxon>Metazoa</taxon>
        <taxon>Ecdysozoa</taxon>
        <taxon>Nematoda</taxon>
        <taxon>Enoplea</taxon>
        <taxon>Dorylaimia</taxon>
        <taxon>Trichinellida</taxon>
        <taxon>Trichinellidae</taxon>
        <taxon>Trichinella</taxon>
    </lineage>
</organism>
<evidence type="ECO:0008006" key="3">
    <source>
        <dbReference type="Google" id="ProtNLM"/>
    </source>
</evidence>
<dbReference type="SUPFAM" id="SSF54791">
    <property type="entry name" value="Eukaryotic type KH-domain (KH-domain type I)"/>
    <property type="match status" value="1"/>
</dbReference>